<evidence type="ECO:0000256" key="4">
    <source>
        <dbReference type="ARBA" id="ARBA00022989"/>
    </source>
</evidence>
<dbReference type="RefSeq" id="WP_203962045.1">
    <property type="nucleotide sequence ID" value="NZ_AP023355.1"/>
</dbReference>
<evidence type="ECO:0000256" key="2">
    <source>
        <dbReference type="ARBA" id="ARBA00007511"/>
    </source>
</evidence>
<sequence>MAVPVWVWLATVLGIAVLIGVDVWHARSPHPVGFREAVTWSAIYLTGALVFGLGVLLFAGREPGAEFFTGFLVEKSLSVDNLFIFALILGRFAVPPEHQQRALLIGVVGALVLRGAFIAVGAAVISQFAVTFVVFGAFLLYTGIRLLRPQQNEPDVLNSRAVRLLRRIMPVTEEYAGSRLLVRRNGRRVATPLFLVAVTILSVDLVFALDSIPAIFGITESAYLVFTANAFALLGLRALYFLLIGLLDRLVHLHYGLAVILVFIGVKLILHYVHTLVPAVPGIPTWLSLVVIVAVLAVVTATSLRATRR</sequence>
<evidence type="ECO:0000313" key="8">
    <source>
        <dbReference type="Proteomes" id="UP000611640"/>
    </source>
</evidence>
<dbReference type="NCBIfam" id="TIGR03718">
    <property type="entry name" value="R_switched_Alx"/>
    <property type="match status" value="1"/>
</dbReference>
<protein>
    <submittedName>
        <fullName evidence="7">Tellurium resistance protein TerC</fullName>
    </submittedName>
</protein>
<name>A0A7R7DPJ9_9ACTN</name>
<dbReference type="PANTHER" id="PTHR30238">
    <property type="entry name" value="MEMBRANE BOUND PREDICTED REDOX MODULATOR"/>
    <property type="match status" value="1"/>
</dbReference>
<reference evidence="7 8" key="1">
    <citation type="submission" date="2020-08" db="EMBL/GenBank/DDBJ databases">
        <title>Whole genome shotgun sequence of Actinocatenispora thailandica NBRC 105041.</title>
        <authorList>
            <person name="Komaki H."/>
            <person name="Tamura T."/>
        </authorList>
    </citation>
    <scope>NUCLEOTIDE SEQUENCE [LARGE SCALE GENOMIC DNA]</scope>
    <source>
        <strain evidence="7 8">NBRC 105041</strain>
    </source>
</reference>
<keyword evidence="5 6" id="KW-0472">Membrane</keyword>
<dbReference type="EMBL" id="AP023355">
    <property type="protein sequence ID" value="BCJ35520.1"/>
    <property type="molecule type" value="Genomic_DNA"/>
</dbReference>
<dbReference type="Proteomes" id="UP000611640">
    <property type="component" value="Chromosome"/>
</dbReference>
<dbReference type="InterPro" id="IPR005496">
    <property type="entry name" value="Integral_membrane_TerC"/>
</dbReference>
<evidence type="ECO:0000256" key="3">
    <source>
        <dbReference type="ARBA" id="ARBA00022692"/>
    </source>
</evidence>
<evidence type="ECO:0000313" key="7">
    <source>
        <dbReference type="EMBL" id="BCJ35520.1"/>
    </source>
</evidence>
<gene>
    <name evidence="7" type="ORF">Athai_30230</name>
</gene>
<keyword evidence="3 6" id="KW-0812">Transmembrane</keyword>
<feature type="transmembrane region" description="Helical" evidence="6">
    <location>
        <begin position="221"/>
        <end position="243"/>
    </location>
</feature>
<dbReference type="KEGG" id="atl:Athai_30230"/>
<accession>A0A7R7DPJ9</accession>
<dbReference type="PANTHER" id="PTHR30238:SF0">
    <property type="entry name" value="THYLAKOID MEMBRANE PROTEIN TERC, CHLOROPLASTIC"/>
    <property type="match status" value="1"/>
</dbReference>
<organism evidence="7 8">
    <name type="scientific">Actinocatenispora thailandica</name>
    <dbReference type="NCBI Taxonomy" id="227318"/>
    <lineage>
        <taxon>Bacteria</taxon>
        <taxon>Bacillati</taxon>
        <taxon>Actinomycetota</taxon>
        <taxon>Actinomycetes</taxon>
        <taxon>Micromonosporales</taxon>
        <taxon>Micromonosporaceae</taxon>
        <taxon>Actinocatenispora</taxon>
    </lineage>
</organism>
<dbReference type="Pfam" id="PF03741">
    <property type="entry name" value="TerC"/>
    <property type="match status" value="1"/>
</dbReference>
<keyword evidence="8" id="KW-1185">Reference proteome</keyword>
<feature type="transmembrane region" description="Helical" evidence="6">
    <location>
        <begin position="255"/>
        <end position="273"/>
    </location>
</feature>
<evidence type="ECO:0000256" key="5">
    <source>
        <dbReference type="ARBA" id="ARBA00023136"/>
    </source>
</evidence>
<feature type="transmembrane region" description="Helical" evidence="6">
    <location>
        <begin position="189"/>
        <end position="209"/>
    </location>
</feature>
<evidence type="ECO:0000256" key="1">
    <source>
        <dbReference type="ARBA" id="ARBA00004141"/>
    </source>
</evidence>
<evidence type="ECO:0000256" key="6">
    <source>
        <dbReference type="SAM" id="Phobius"/>
    </source>
</evidence>
<feature type="transmembrane region" description="Helical" evidence="6">
    <location>
        <begin position="285"/>
        <end position="304"/>
    </location>
</feature>
<feature type="transmembrane region" description="Helical" evidence="6">
    <location>
        <begin position="6"/>
        <end position="25"/>
    </location>
</feature>
<feature type="transmembrane region" description="Helical" evidence="6">
    <location>
        <begin position="37"/>
        <end position="59"/>
    </location>
</feature>
<comment type="subcellular location">
    <subcellularLocation>
        <location evidence="1">Membrane</location>
        <topology evidence="1">Multi-pass membrane protein</topology>
    </subcellularLocation>
</comment>
<dbReference type="InterPro" id="IPR022369">
    <property type="entry name" value="Integral_membrane_TerC_rswitch"/>
</dbReference>
<comment type="similarity">
    <text evidence="2">Belongs to the TerC family.</text>
</comment>
<keyword evidence="4 6" id="KW-1133">Transmembrane helix</keyword>
<dbReference type="GO" id="GO:0016020">
    <property type="term" value="C:membrane"/>
    <property type="evidence" value="ECO:0007669"/>
    <property type="project" value="UniProtKB-SubCell"/>
</dbReference>
<feature type="transmembrane region" description="Helical" evidence="6">
    <location>
        <begin position="102"/>
        <end position="122"/>
    </location>
</feature>
<feature type="transmembrane region" description="Helical" evidence="6">
    <location>
        <begin position="71"/>
        <end position="90"/>
    </location>
</feature>
<proteinExistence type="inferred from homology"/>
<feature type="transmembrane region" description="Helical" evidence="6">
    <location>
        <begin position="128"/>
        <end position="147"/>
    </location>
</feature>
<dbReference type="AlphaFoldDB" id="A0A7R7DPJ9"/>